<dbReference type="RefSeq" id="WP_111399983.1">
    <property type="nucleotide sequence ID" value="NZ_QKYU01000028.1"/>
</dbReference>
<evidence type="ECO:0000313" key="4">
    <source>
        <dbReference type="Proteomes" id="UP000249688"/>
    </source>
</evidence>
<keyword evidence="2" id="KW-0732">Signal</keyword>
<dbReference type="PIRSF" id="PIRSF017082">
    <property type="entry name" value="YflP"/>
    <property type="match status" value="1"/>
</dbReference>
<gene>
    <name evidence="3" type="ORF">C8P66_1284</name>
</gene>
<feature type="chain" id="PRO_5016027477" evidence="2">
    <location>
        <begin position="26"/>
        <end position="327"/>
    </location>
</feature>
<dbReference type="Proteomes" id="UP000249688">
    <property type="component" value="Unassembled WGS sequence"/>
</dbReference>
<name>A0A2W7I2D5_9PROT</name>
<dbReference type="EMBL" id="QKYU01000028">
    <property type="protein sequence ID" value="PZW39425.1"/>
    <property type="molecule type" value="Genomic_DNA"/>
</dbReference>
<evidence type="ECO:0000256" key="1">
    <source>
        <dbReference type="ARBA" id="ARBA00006987"/>
    </source>
</evidence>
<accession>A0A2W7I2D5</accession>
<dbReference type="SUPFAM" id="SSF53850">
    <property type="entry name" value="Periplasmic binding protein-like II"/>
    <property type="match status" value="1"/>
</dbReference>
<reference evidence="3 4" key="1">
    <citation type="submission" date="2018-06" db="EMBL/GenBank/DDBJ databases">
        <title>Genomic Encyclopedia of Archaeal and Bacterial Type Strains, Phase II (KMG-II): from individual species to whole genera.</title>
        <authorList>
            <person name="Goeker M."/>
        </authorList>
    </citation>
    <scope>NUCLEOTIDE SEQUENCE [LARGE SCALE GENOMIC DNA]</scope>
    <source>
        <strain evidence="3 4">DSM 24525</strain>
    </source>
</reference>
<protein>
    <submittedName>
        <fullName evidence="3">Tripartite-type tricarboxylate transporter receptor subunit TctC</fullName>
    </submittedName>
</protein>
<dbReference type="InterPro" id="IPR042100">
    <property type="entry name" value="Bug_dom1"/>
</dbReference>
<sequence>MKNNILTRRAGLGALCGLAAMPALAQPAAYPNRPVRIVVPFPPGGTSDILARLAAAQLSAELGQPFVVDNRAGGAANIGADVVAKAAPDGYTLLLISTVHFINASLFEGRLSYDVLRDFAPIGLIAGVSQVLLVNPALPVHSLPELIDYVKARPGQLNYSSPGNGSQPHLTAELFATRTGTRMVHVPYRGAPQAVMDVVSGQVQLTFATSPTAVPLVRGGQVRALAVTSADRIAALPEVPTASESGLPGFESVGGNGLAAPAGTPAAIIDRLGDVVMRMLAQPAMRRALTEQGADAKATTPAEFAAYIRAEVAGWGEAVRLSGARPD</sequence>
<dbReference type="Gene3D" id="3.40.190.150">
    <property type="entry name" value="Bordetella uptake gene, domain 1"/>
    <property type="match status" value="1"/>
</dbReference>
<keyword evidence="4" id="KW-1185">Reference proteome</keyword>
<feature type="signal peptide" evidence="2">
    <location>
        <begin position="1"/>
        <end position="25"/>
    </location>
</feature>
<dbReference type="OrthoDB" id="8443386at2"/>
<proteinExistence type="inferred from homology"/>
<dbReference type="PANTHER" id="PTHR42928:SF5">
    <property type="entry name" value="BLR1237 PROTEIN"/>
    <property type="match status" value="1"/>
</dbReference>
<comment type="similarity">
    <text evidence="1">Belongs to the UPF0065 (bug) family.</text>
</comment>
<dbReference type="PANTHER" id="PTHR42928">
    <property type="entry name" value="TRICARBOXYLATE-BINDING PROTEIN"/>
    <property type="match status" value="1"/>
</dbReference>
<keyword evidence="3" id="KW-0675">Receptor</keyword>
<dbReference type="AlphaFoldDB" id="A0A2W7I2D5"/>
<dbReference type="CDD" id="cd13578">
    <property type="entry name" value="PBP2_Bug27"/>
    <property type="match status" value="1"/>
</dbReference>
<evidence type="ECO:0000256" key="2">
    <source>
        <dbReference type="SAM" id="SignalP"/>
    </source>
</evidence>
<organism evidence="3 4">
    <name type="scientific">Humitalea rosea</name>
    <dbReference type="NCBI Taxonomy" id="990373"/>
    <lineage>
        <taxon>Bacteria</taxon>
        <taxon>Pseudomonadati</taxon>
        <taxon>Pseudomonadota</taxon>
        <taxon>Alphaproteobacteria</taxon>
        <taxon>Acetobacterales</taxon>
        <taxon>Roseomonadaceae</taxon>
        <taxon>Humitalea</taxon>
    </lineage>
</organism>
<dbReference type="Gene3D" id="3.40.190.10">
    <property type="entry name" value="Periplasmic binding protein-like II"/>
    <property type="match status" value="1"/>
</dbReference>
<evidence type="ECO:0000313" key="3">
    <source>
        <dbReference type="EMBL" id="PZW39425.1"/>
    </source>
</evidence>
<comment type="caution">
    <text evidence="3">The sequence shown here is derived from an EMBL/GenBank/DDBJ whole genome shotgun (WGS) entry which is preliminary data.</text>
</comment>
<dbReference type="InterPro" id="IPR005064">
    <property type="entry name" value="BUG"/>
</dbReference>
<dbReference type="Pfam" id="PF03401">
    <property type="entry name" value="TctC"/>
    <property type="match status" value="1"/>
</dbReference>